<keyword evidence="7" id="KW-0539">Nucleus</keyword>
<feature type="compositionally biased region" description="Basic and acidic residues" evidence="9">
    <location>
        <begin position="338"/>
        <end position="350"/>
    </location>
</feature>
<feature type="compositionally biased region" description="Low complexity" evidence="9">
    <location>
        <begin position="363"/>
        <end position="377"/>
    </location>
</feature>
<evidence type="ECO:0000256" key="4">
    <source>
        <dbReference type="ARBA" id="ARBA00022771"/>
    </source>
</evidence>
<dbReference type="FunFam" id="3.30.160.60:FF:000557">
    <property type="entry name" value="zinc finger and SCAN domain-containing protein 29"/>
    <property type="match status" value="2"/>
</dbReference>
<feature type="domain" description="C2H2-type" evidence="10">
    <location>
        <begin position="479"/>
        <end position="507"/>
    </location>
</feature>
<feature type="region of interest" description="Disordered" evidence="9">
    <location>
        <begin position="105"/>
        <end position="136"/>
    </location>
</feature>
<reference evidence="11 12" key="2">
    <citation type="submission" date="2019-01" db="EMBL/GenBank/DDBJ databases">
        <title>A chromosome length genome reference of the Java medaka (oryzias javanicus).</title>
        <authorList>
            <person name="Herpin A."/>
            <person name="Takehana Y."/>
            <person name="Naruse K."/>
            <person name="Ansai S."/>
            <person name="Kawaguchi M."/>
        </authorList>
    </citation>
    <scope>NUCLEOTIDE SEQUENCE [LARGE SCALE GENOMIC DNA]</scope>
    <source>
        <strain evidence="11">RS831</strain>
        <tissue evidence="11">Whole body</tissue>
    </source>
</reference>
<dbReference type="GO" id="GO:0000978">
    <property type="term" value="F:RNA polymerase II cis-regulatory region sequence-specific DNA binding"/>
    <property type="evidence" value="ECO:0007669"/>
    <property type="project" value="TreeGrafter"/>
</dbReference>
<evidence type="ECO:0000256" key="5">
    <source>
        <dbReference type="ARBA" id="ARBA00022833"/>
    </source>
</evidence>
<dbReference type="PANTHER" id="PTHR24404:SF114">
    <property type="entry name" value="KLUMPFUSS, ISOFORM B-RELATED"/>
    <property type="match status" value="1"/>
</dbReference>
<evidence type="ECO:0000256" key="8">
    <source>
        <dbReference type="PROSITE-ProRule" id="PRU00042"/>
    </source>
</evidence>
<feature type="domain" description="C2H2-type" evidence="10">
    <location>
        <begin position="234"/>
        <end position="256"/>
    </location>
</feature>
<sequence>MLTVVALRAQIASVVDALSKAAVAEISKVVEDGIAALRMEMCHREDEIQKLKRSVQVLHSELGAARKPVTLCPEPRGREESQSCFGNGRTFPDDSYASLPAPQVQVKSEPMEGGGEESRREPHKLTGGFLHEGGPWRHDSGRIGSDHLALPCPPESSFGRGLDVSCSSSGGFPPNPFSRGLLSFSQHRNAAARRTSVKRLMFKKGFLCPYCGKYFERSGHLERHKRIHTGEKPYLCDVCGKRFNQKCSLKEHTKIHNRYISSKPNEIQVSQTNQNPEVNQCSDVIPPRGESQEKTEENQVKTEDALATPVQVKSEPVEEHIPLPQQGHEEATDGAESLEEKPSVPERDSKLWLSTSQSNQELSSTAFPSSSSQESSSFPAVAQTLPAPAEASCSGFSFPGEGLETQKTSDICQSPYGSSETLLMASEAAAVDAHQLRKSRSFQVIRPKKCFTCPYCGKIFERAGHLERHLRIHTGEKPYGCHICGRCFNQKSSLKSHMKTHRNGEMPDVPEAHHLVFSMPDHQLLENFMDTSNRAPAGEEPLAGGAYTETLQEDAAGAELEPSREDFHPLRQIRTDDATEAADDRQLWTVDGNPEPIDGSACMFLRDVELPSSSAAREQQGCLSAVQDLGCMGSRRKEDGMHENLHSMRIQPRNCDVDPVPEPHQAAVNDYGSVSRRTFERNFLDFNISASADQEDSCDHDAAGQNNFICASCGQSFDQFAALQQHQCERLLEKAFICDICGKVFSQMSILKLHLKLHVK</sequence>
<dbReference type="FunFam" id="3.30.160.60:FF:000744">
    <property type="entry name" value="zinc finger E-box-binding homeobox 1"/>
    <property type="match status" value="2"/>
</dbReference>
<dbReference type="Proteomes" id="UP000283210">
    <property type="component" value="Chromosome 17"/>
</dbReference>
<evidence type="ECO:0000313" key="12">
    <source>
        <dbReference type="Proteomes" id="UP000283210"/>
    </source>
</evidence>
<dbReference type="Pfam" id="PF00096">
    <property type="entry name" value="zf-C2H2"/>
    <property type="match status" value="3"/>
</dbReference>
<evidence type="ECO:0000313" key="11">
    <source>
        <dbReference type="EMBL" id="RVE61167.1"/>
    </source>
</evidence>
<dbReference type="GO" id="GO:0003700">
    <property type="term" value="F:DNA-binding transcription factor activity"/>
    <property type="evidence" value="ECO:0007669"/>
    <property type="project" value="TreeGrafter"/>
</dbReference>
<protein>
    <recommendedName>
        <fullName evidence="10">C2H2-type domain-containing protein</fullName>
    </recommendedName>
</protein>
<feature type="domain" description="C2H2-type" evidence="10">
    <location>
        <begin position="736"/>
        <end position="760"/>
    </location>
</feature>
<dbReference type="GO" id="GO:0006357">
    <property type="term" value="P:regulation of transcription by RNA polymerase II"/>
    <property type="evidence" value="ECO:0007669"/>
    <property type="project" value="TreeGrafter"/>
</dbReference>
<dbReference type="PROSITE" id="PS50157">
    <property type="entry name" value="ZINC_FINGER_C2H2_2"/>
    <property type="match status" value="6"/>
</dbReference>
<dbReference type="EMBL" id="CM012453">
    <property type="protein sequence ID" value="RVE61167.1"/>
    <property type="molecule type" value="Genomic_DNA"/>
</dbReference>
<accession>A0A3S2U2F0</accession>
<name>A0A3S2U2F0_ORYJA</name>
<feature type="compositionally biased region" description="Polar residues" evidence="9">
    <location>
        <begin position="352"/>
        <end position="362"/>
    </location>
</feature>
<keyword evidence="6" id="KW-0238">DNA-binding</keyword>
<gene>
    <name evidence="11" type="ORF">OJAV_G00168090</name>
</gene>
<feature type="compositionally biased region" description="Polar residues" evidence="9">
    <location>
        <begin position="271"/>
        <end position="282"/>
    </location>
</feature>
<dbReference type="FunFam" id="3.30.160.60:FF:000100">
    <property type="entry name" value="Zinc finger 45-like"/>
    <property type="match status" value="1"/>
</dbReference>
<keyword evidence="12" id="KW-1185">Reference proteome</keyword>
<dbReference type="PROSITE" id="PS00028">
    <property type="entry name" value="ZINC_FINGER_C2H2_1"/>
    <property type="match status" value="5"/>
</dbReference>
<evidence type="ECO:0000256" key="6">
    <source>
        <dbReference type="ARBA" id="ARBA00023125"/>
    </source>
</evidence>
<dbReference type="Pfam" id="PF13465">
    <property type="entry name" value="zf-H2C2_2"/>
    <property type="match status" value="1"/>
</dbReference>
<evidence type="ECO:0000256" key="9">
    <source>
        <dbReference type="SAM" id="MobiDB-lite"/>
    </source>
</evidence>
<dbReference type="InterPro" id="IPR036236">
    <property type="entry name" value="Znf_C2H2_sf"/>
</dbReference>
<feature type="domain" description="C2H2-type" evidence="10">
    <location>
        <begin position="206"/>
        <end position="233"/>
    </location>
</feature>
<dbReference type="GO" id="GO:0005634">
    <property type="term" value="C:nucleus"/>
    <property type="evidence" value="ECO:0007669"/>
    <property type="project" value="UniProtKB-SubCell"/>
</dbReference>
<feature type="compositionally biased region" description="Basic and acidic residues" evidence="9">
    <location>
        <begin position="315"/>
        <end position="331"/>
    </location>
</feature>
<feature type="region of interest" description="Disordered" evidence="9">
    <location>
        <begin position="271"/>
        <end position="381"/>
    </location>
</feature>
<feature type="domain" description="C2H2-type" evidence="10">
    <location>
        <begin position="708"/>
        <end position="735"/>
    </location>
</feature>
<dbReference type="InterPro" id="IPR050589">
    <property type="entry name" value="Ikaros_C2H2-ZF"/>
</dbReference>
<dbReference type="AlphaFoldDB" id="A0A3S2U2F0"/>
<keyword evidence="3" id="KW-0677">Repeat</keyword>
<evidence type="ECO:0000256" key="7">
    <source>
        <dbReference type="ARBA" id="ARBA00023242"/>
    </source>
</evidence>
<proteinExistence type="predicted"/>
<evidence type="ECO:0000256" key="3">
    <source>
        <dbReference type="ARBA" id="ARBA00022737"/>
    </source>
</evidence>
<feature type="domain" description="C2H2-type" evidence="10">
    <location>
        <begin position="451"/>
        <end position="478"/>
    </location>
</feature>
<evidence type="ECO:0000259" key="10">
    <source>
        <dbReference type="PROSITE" id="PS50157"/>
    </source>
</evidence>
<evidence type="ECO:0000256" key="1">
    <source>
        <dbReference type="ARBA" id="ARBA00004123"/>
    </source>
</evidence>
<dbReference type="PANTHER" id="PTHR24404">
    <property type="entry name" value="ZINC FINGER PROTEIN"/>
    <property type="match status" value="1"/>
</dbReference>
<comment type="subcellular location">
    <subcellularLocation>
        <location evidence="1">Nucleus</location>
    </subcellularLocation>
</comment>
<dbReference type="InterPro" id="IPR013087">
    <property type="entry name" value="Znf_C2H2_type"/>
</dbReference>
<dbReference type="OrthoDB" id="6077919at2759"/>
<keyword evidence="4 8" id="KW-0863">Zinc-finger</keyword>
<dbReference type="SMART" id="SM00355">
    <property type="entry name" value="ZnF_C2H2"/>
    <property type="match status" value="6"/>
</dbReference>
<reference evidence="11 12" key="1">
    <citation type="submission" date="2018-11" db="EMBL/GenBank/DDBJ databases">
        <authorList>
            <person name="Lopez-Roques C."/>
            <person name="Donnadieu C."/>
            <person name="Bouchez O."/>
            <person name="Klopp C."/>
            <person name="Cabau C."/>
            <person name="Zahm M."/>
        </authorList>
    </citation>
    <scope>NUCLEOTIDE SEQUENCE [LARGE SCALE GENOMIC DNA]</scope>
    <source>
        <strain evidence="11">RS831</strain>
        <tissue evidence="11">Whole body</tissue>
    </source>
</reference>
<keyword evidence="5" id="KW-0862">Zinc</keyword>
<feature type="compositionally biased region" description="Basic and acidic residues" evidence="9">
    <location>
        <begin position="290"/>
        <end position="304"/>
    </location>
</feature>
<dbReference type="Gene3D" id="3.30.160.60">
    <property type="entry name" value="Classic Zinc Finger"/>
    <property type="match status" value="5"/>
</dbReference>
<dbReference type="GO" id="GO:0008270">
    <property type="term" value="F:zinc ion binding"/>
    <property type="evidence" value="ECO:0007669"/>
    <property type="project" value="UniProtKB-KW"/>
</dbReference>
<organism evidence="11 12">
    <name type="scientific">Oryzias javanicus</name>
    <name type="common">Javanese ricefish</name>
    <name type="synonym">Aplocheilus javanicus</name>
    <dbReference type="NCBI Taxonomy" id="123683"/>
    <lineage>
        <taxon>Eukaryota</taxon>
        <taxon>Metazoa</taxon>
        <taxon>Chordata</taxon>
        <taxon>Craniata</taxon>
        <taxon>Vertebrata</taxon>
        <taxon>Euteleostomi</taxon>
        <taxon>Actinopterygii</taxon>
        <taxon>Neopterygii</taxon>
        <taxon>Teleostei</taxon>
        <taxon>Neoteleostei</taxon>
        <taxon>Acanthomorphata</taxon>
        <taxon>Ovalentaria</taxon>
        <taxon>Atherinomorphae</taxon>
        <taxon>Beloniformes</taxon>
        <taxon>Adrianichthyidae</taxon>
        <taxon>Oryziinae</taxon>
        <taxon>Oryzias</taxon>
    </lineage>
</organism>
<keyword evidence="2" id="KW-0479">Metal-binding</keyword>
<evidence type="ECO:0000256" key="2">
    <source>
        <dbReference type="ARBA" id="ARBA00022723"/>
    </source>
</evidence>
<dbReference type="SUPFAM" id="SSF57667">
    <property type="entry name" value="beta-beta-alpha zinc fingers"/>
    <property type="match status" value="3"/>
</dbReference>